<reference evidence="3" key="1">
    <citation type="journal article" date="2019" name="Int. J. Syst. Evol. Microbiol.">
        <title>The Global Catalogue of Microorganisms (GCM) 10K type strain sequencing project: providing services to taxonomists for standard genome sequencing and annotation.</title>
        <authorList>
            <consortium name="The Broad Institute Genomics Platform"/>
            <consortium name="The Broad Institute Genome Sequencing Center for Infectious Disease"/>
            <person name="Wu L."/>
            <person name="Ma J."/>
        </authorList>
    </citation>
    <scope>NUCLEOTIDE SEQUENCE [LARGE SCALE GENOMIC DNA]</scope>
    <source>
        <strain evidence="3">JCM 17986</strain>
    </source>
</reference>
<protein>
    <recommendedName>
        <fullName evidence="4">DUF1704 domain-containing protein</fullName>
    </recommendedName>
</protein>
<evidence type="ECO:0000256" key="1">
    <source>
        <dbReference type="SAM" id="MobiDB-lite"/>
    </source>
</evidence>
<sequence length="424" mass="45496">MVAGRGETGAARARELRDALEGVIRAWHRMEVERGGPGIVEFDCVPPAPGTPPVPAAADRMEVYERLTALAAPIAADGHPAVAARLGADLAYLGSRLGERPDLDAYVRATQGCGAAGWPEDYVAERGDAVRTRLAAHGIAWDEGTEDALRGLEEPLPADEAVKAILAAVADHEPAVRKAVGSEAPYRLSVECVDVDEYWAYWLDGAGQHVRLRINPRNARFTKVGARQFALHEVLGHGLQCAAFADRCGREDVPWVRMISVHGPTQVLLEGLAQALPLFVVPDDTVLGTRVRLDHYLQLVRAELHIAVNSGASVRACAAHARARVPFWTDRHIADVLADRGSDPRLRSYLWAYPAGFDWFVRLADADTAVITEVLHAAYRDPLTPGGLGRLHPGGPPIGGPGPAVRLREPDVPRGAGRAAGADT</sequence>
<organism evidence="2 3">
    <name type="scientific">Yinghuangia aomiensis</name>
    <dbReference type="NCBI Taxonomy" id="676205"/>
    <lineage>
        <taxon>Bacteria</taxon>
        <taxon>Bacillati</taxon>
        <taxon>Actinomycetota</taxon>
        <taxon>Actinomycetes</taxon>
        <taxon>Kitasatosporales</taxon>
        <taxon>Streptomycetaceae</taxon>
        <taxon>Yinghuangia</taxon>
    </lineage>
</organism>
<keyword evidence="3" id="KW-1185">Reference proteome</keyword>
<evidence type="ECO:0008006" key="4">
    <source>
        <dbReference type="Google" id="ProtNLM"/>
    </source>
</evidence>
<evidence type="ECO:0000313" key="2">
    <source>
        <dbReference type="EMBL" id="GAA4969748.1"/>
    </source>
</evidence>
<name>A0ABP9HFR4_9ACTN</name>
<evidence type="ECO:0000313" key="3">
    <source>
        <dbReference type="Proteomes" id="UP001500466"/>
    </source>
</evidence>
<dbReference type="Proteomes" id="UP001500466">
    <property type="component" value="Unassembled WGS sequence"/>
</dbReference>
<dbReference type="EMBL" id="BAABHS010000013">
    <property type="protein sequence ID" value="GAA4969748.1"/>
    <property type="molecule type" value="Genomic_DNA"/>
</dbReference>
<feature type="region of interest" description="Disordered" evidence="1">
    <location>
        <begin position="386"/>
        <end position="424"/>
    </location>
</feature>
<gene>
    <name evidence="2" type="ORF">GCM10023205_38880</name>
</gene>
<comment type="caution">
    <text evidence="2">The sequence shown here is derived from an EMBL/GenBank/DDBJ whole genome shotgun (WGS) entry which is preliminary data.</text>
</comment>
<dbReference type="RefSeq" id="WP_345676819.1">
    <property type="nucleotide sequence ID" value="NZ_BAABHS010000013.1"/>
</dbReference>
<accession>A0ABP9HFR4</accession>
<proteinExistence type="predicted"/>